<dbReference type="InterPro" id="IPR015414">
    <property type="entry name" value="TMEM64"/>
</dbReference>
<dbReference type="InterPro" id="IPR032816">
    <property type="entry name" value="VTT_dom"/>
</dbReference>
<feature type="domain" description="VTT" evidence="7">
    <location>
        <begin position="128"/>
        <end position="240"/>
    </location>
</feature>
<feature type="transmembrane region" description="Helical" evidence="6">
    <location>
        <begin position="12"/>
        <end position="33"/>
    </location>
</feature>
<feature type="transmembrane region" description="Helical" evidence="6">
    <location>
        <begin position="111"/>
        <end position="127"/>
    </location>
</feature>
<feature type="transmembrane region" description="Helical" evidence="6">
    <location>
        <begin position="194"/>
        <end position="217"/>
    </location>
</feature>
<gene>
    <name evidence="8" type="ORF">SAMN04488695_11637</name>
</gene>
<evidence type="ECO:0000256" key="4">
    <source>
        <dbReference type="ARBA" id="ARBA00022989"/>
    </source>
</evidence>
<comment type="similarity">
    <text evidence="6">Belongs to the TVP38/TMEM64 family.</text>
</comment>
<evidence type="ECO:0000256" key="2">
    <source>
        <dbReference type="ARBA" id="ARBA00022475"/>
    </source>
</evidence>
<keyword evidence="2 6" id="KW-1003">Cell membrane</keyword>
<evidence type="ECO:0000256" key="3">
    <source>
        <dbReference type="ARBA" id="ARBA00022692"/>
    </source>
</evidence>
<evidence type="ECO:0000313" key="9">
    <source>
        <dbReference type="Proteomes" id="UP000181899"/>
    </source>
</evidence>
<feature type="transmembrane region" description="Helical" evidence="6">
    <location>
        <begin position="254"/>
        <end position="271"/>
    </location>
</feature>
<dbReference type="PANTHER" id="PTHR12677:SF59">
    <property type="entry name" value="GOLGI APPARATUS MEMBRANE PROTEIN TVP38-RELATED"/>
    <property type="match status" value="1"/>
</dbReference>
<dbReference type="PANTHER" id="PTHR12677">
    <property type="entry name" value="GOLGI APPARATUS MEMBRANE PROTEIN TVP38-RELATED"/>
    <property type="match status" value="1"/>
</dbReference>
<proteinExistence type="inferred from homology"/>
<feature type="transmembrane region" description="Helical" evidence="6">
    <location>
        <begin position="139"/>
        <end position="163"/>
    </location>
</feature>
<dbReference type="GO" id="GO:0005886">
    <property type="term" value="C:plasma membrane"/>
    <property type="evidence" value="ECO:0007669"/>
    <property type="project" value="UniProtKB-SubCell"/>
</dbReference>
<reference evidence="8 9" key="1">
    <citation type="submission" date="2016-10" db="EMBL/GenBank/DDBJ databases">
        <authorList>
            <person name="de Groot N.N."/>
        </authorList>
    </citation>
    <scope>NUCLEOTIDE SEQUENCE [LARGE SCALE GENOMIC DNA]</scope>
    <source>
        <strain evidence="8 9">ML2</strain>
    </source>
</reference>
<dbReference type="Proteomes" id="UP000181899">
    <property type="component" value="Unassembled WGS sequence"/>
</dbReference>
<keyword evidence="4 6" id="KW-1133">Transmembrane helix</keyword>
<keyword evidence="9" id="KW-1185">Reference proteome</keyword>
<dbReference type="AlphaFoldDB" id="A0A1I5EGW3"/>
<organism evidence="8 9">
    <name type="scientific">Proteiniclasticum ruminis</name>
    <dbReference type="NCBI Taxonomy" id="398199"/>
    <lineage>
        <taxon>Bacteria</taxon>
        <taxon>Bacillati</taxon>
        <taxon>Bacillota</taxon>
        <taxon>Clostridia</taxon>
        <taxon>Eubacteriales</taxon>
        <taxon>Clostridiaceae</taxon>
        <taxon>Proteiniclasticum</taxon>
    </lineage>
</organism>
<accession>A0A1I5EGW3</accession>
<keyword evidence="3 6" id="KW-0812">Transmembrane</keyword>
<keyword evidence="5 6" id="KW-0472">Membrane</keyword>
<evidence type="ECO:0000313" key="8">
    <source>
        <dbReference type="EMBL" id="SFO10779.1"/>
    </source>
</evidence>
<sequence>MSNYESRKYLNIFLNNFVLIINLSILNIGLKTLTPTLRFYINTLSVIVYVLWIYFLLKKNEEWKIQITKINLLIGLFTITLFSISTITMFLELVKVNGVESVLKSYGRFSKAIYFLICFLQPIILPLPEPITITAGNVVFGKFIGFTLGFLGTVLGIVTMFFISRIANTKLKLTIINSKNLAKYNKLVKKNETFILILLFIFPILTDEIICIGAGLSRITFRKFLLTAVFSKFITVGLYSISSGLVKKILELGLIYQLVIVLAIITVLYVLKRIIHHVKSGNVSVF</sequence>
<protein>
    <recommendedName>
        <fullName evidence="6">TVP38/TMEM64 family membrane protein</fullName>
    </recommendedName>
</protein>
<feature type="transmembrane region" description="Helical" evidence="6">
    <location>
        <begin position="39"/>
        <end position="57"/>
    </location>
</feature>
<evidence type="ECO:0000256" key="5">
    <source>
        <dbReference type="ARBA" id="ARBA00023136"/>
    </source>
</evidence>
<evidence type="ECO:0000256" key="6">
    <source>
        <dbReference type="RuleBase" id="RU366058"/>
    </source>
</evidence>
<feature type="transmembrane region" description="Helical" evidence="6">
    <location>
        <begin position="69"/>
        <end position="91"/>
    </location>
</feature>
<dbReference type="EMBL" id="FOVK01000016">
    <property type="protein sequence ID" value="SFO10779.1"/>
    <property type="molecule type" value="Genomic_DNA"/>
</dbReference>
<name>A0A1I5EGW3_9CLOT</name>
<comment type="subcellular location">
    <subcellularLocation>
        <location evidence="1 6">Cell membrane</location>
        <topology evidence="1 6">Multi-pass membrane protein</topology>
    </subcellularLocation>
</comment>
<evidence type="ECO:0000256" key="1">
    <source>
        <dbReference type="ARBA" id="ARBA00004651"/>
    </source>
</evidence>
<comment type="caution">
    <text evidence="6">Lacks conserved residue(s) required for the propagation of feature annotation.</text>
</comment>
<evidence type="ECO:0000259" key="7">
    <source>
        <dbReference type="Pfam" id="PF09335"/>
    </source>
</evidence>
<feature type="transmembrane region" description="Helical" evidence="6">
    <location>
        <begin position="224"/>
        <end position="242"/>
    </location>
</feature>
<dbReference type="Pfam" id="PF09335">
    <property type="entry name" value="VTT_dom"/>
    <property type="match status" value="1"/>
</dbReference>